<accession>A0A1I1W6Y6</accession>
<sequence>MNTTVLLAGSLGLSGLIASGATAQQTGFTWDGSFEIGIDSTLHADDPTTELTDTYGALDLGFEVALGARATIFGALTLESVSDAAKTRHFDDLGFYTSELGLRLAFGDTTVSFGKISPVFGVAWDDAPGFYGSSLAGDYELSEMIGAMVETPLAGGVLSFASFYADDTFLSDSVGNKRGRNSVAAGGIANTGKHDNFALQWAGTAGMTEYWAGVRHLSAGVGDVSDENGVVAGLAQDFGNGFDGLVELAHFNGAAGTSANATYVTVGGTNTVDRWAFSATSTAIDLSDGGADTMIALGADYTFANDVELNLGLARFDVGGDASTAVGIAAVIPLG</sequence>
<dbReference type="Proteomes" id="UP000198977">
    <property type="component" value="Unassembled WGS sequence"/>
</dbReference>
<dbReference type="AlphaFoldDB" id="A0A1I1W6Y6"/>
<dbReference type="EMBL" id="FOMW01000003">
    <property type="protein sequence ID" value="SFD90884.1"/>
    <property type="molecule type" value="Genomic_DNA"/>
</dbReference>
<keyword evidence="3" id="KW-1185">Reference proteome</keyword>
<feature type="signal peptide" evidence="1">
    <location>
        <begin position="1"/>
        <end position="23"/>
    </location>
</feature>
<reference evidence="2 3" key="1">
    <citation type="submission" date="2016-10" db="EMBL/GenBank/DDBJ databases">
        <authorList>
            <person name="de Groot N.N."/>
        </authorList>
    </citation>
    <scope>NUCLEOTIDE SEQUENCE [LARGE SCALE GENOMIC DNA]</scope>
    <source>
        <strain evidence="2 3">DSM 11443</strain>
    </source>
</reference>
<proteinExistence type="predicted"/>
<organism evidence="2 3">
    <name type="scientific">Sulfitobacter brevis</name>
    <dbReference type="NCBI Taxonomy" id="74348"/>
    <lineage>
        <taxon>Bacteria</taxon>
        <taxon>Pseudomonadati</taxon>
        <taxon>Pseudomonadota</taxon>
        <taxon>Alphaproteobacteria</taxon>
        <taxon>Rhodobacterales</taxon>
        <taxon>Roseobacteraceae</taxon>
        <taxon>Sulfitobacter</taxon>
    </lineage>
</organism>
<dbReference type="RefSeq" id="WP_093922923.1">
    <property type="nucleotide sequence ID" value="NZ_FOMW01000003.1"/>
</dbReference>
<dbReference type="SUPFAM" id="SSF56935">
    <property type="entry name" value="Porins"/>
    <property type="match status" value="1"/>
</dbReference>
<evidence type="ECO:0000313" key="2">
    <source>
        <dbReference type="EMBL" id="SFD90884.1"/>
    </source>
</evidence>
<dbReference type="STRING" id="74348.SAMN04488523_103317"/>
<evidence type="ECO:0000256" key="1">
    <source>
        <dbReference type="SAM" id="SignalP"/>
    </source>
</evidence>
<gene>
    <name evidence="2" type="ORF">SAMN04488523_103317</name>
</gene>
<keyword evidence="1" id="KW-0732">Signal</keyword>
<evidence type="ECO:0008006" key="4">
    <source>
        <dbReference type="Google" id="ProtNLM"/>
    </source>
</evidence>
<evidence type="ECO:0000313" key="3">
    <source>
        <dbReference type="Proteomes" id="UP000198977"/>
    </source>
</evidence>
<dbReference type="OrthoDB" id="7801464at2"/>
<name>A0A1I1W6Y6_9RHOB</name>
<protein>
    <recommendedName>
        <fullName evidence="4">Porin</fullName>
    </recommendedName>
</protein>
<feature type="chain" id="PRO_5011492563" description="Porin" evidence="1">
    <location>
        <begin position="24"/>
        <end position="335"/>
    </location>
</feature>